<keyword evidence="6" id="KW-0963">Cytoplasm</keyword>
<dbReference type="InterPro" id="IPR009060">
    <property type="entry name" value="UBA-like_sf"/>
</dbReference>
<proteinExistence type="inferred from homology"/>
<evidence type="ECO:0000256" key="1">
    <source>
        <dbReference type="ARBA" id="ARBA00005532"/>
    </source>
</evidence>
<accession>A0A398CLZ6</accession>
<dbReference type="Gene3D" id="1.10.8.10">
    <property type="entry name" value="DNA helicase RuvA subunit, C-terminal domain"/>
    <property type="match status" value="1"/>
</dbReference>
<evidence type="ECO:0000256" key="5">
    <source>
        <dbReference type="ARBA" id="ARBA00025453"/>
    </source>
</evidence>
<feature type="region of interest" description="Involved in Mg(2+) ion dislocation from EF-Tu" evidence="6">
    <location>
        <begin position="81"/>
        <end position="84"/>
    </location>
</feature>
<dbReference type="InterPro" id="IPR014039">
    <property type="entry name" value="Transl_elong_EFTs/EF1B_dimer"/>
</dbReference>
<dbReference type="HAMAP" id="MF_00050">
    <property type="entry name" value="EF_Ts"/>
    <property type="match status" value="1"/>
</dbReference>
<keyword evidence="4 6" id="KW-0648">Protein biosynthesis</keyword>
<dbReference type="Gene3D" id="3.30.479.20">
    <property type="entry name" value="Elongation factor Ts, dimerisation domain"/>
    <property type="match status" value="1"/>
</dbReference>
<keyword evidence="3 6" id="KW-0251">Elongation factor</keyword>
<evidence type="ECO:0000256" key="6">
    <source>
        <dbReference type="HAMAP-Rule" id="MF_00050"/>
    </source>
</evidence>
<evidence type="ECO:0000313" key="8">
    <source>
        <dbReference type="EMBL" id="RIE00877.1"/>
    </source>
</evidence>
<comment type="function">
    <text evidence="5 6">Associates with the EF-Tu.GDP complex and induces the exchange of GDP to GTP. It remains bound to the aminoacyl-tRNA.EF-Tu.GTP complex up to the GTP hydrolysis stage on the ribosome.</text>
</comment>
<evidence type="ECO:0000256" key="4">
    <source>
        <dbReference type="ARBA" id="ARBA00022917"/>
    </source>
</evidence>
<comment type="caution">
    <text evidence="8">The sequence shown here is derived from an EMBL/GenBank/DDBJ whole genome shotgun (WGS) entry which is preliminary data.</text>
</comment>
<evidence type="ECO:0000259" key="7">
    <source>
        <dbReference type="Pfam" id="PF00889"/>
    </source>
</evidence>
<dbReference type="Gene3D" id="1.10.286.20">
    <property type="match status" value="1"/>
</dbReference>
<evidence type="ECO:0000313" key="9">
    <source>
        <dbReference type="EMBL" id="RIE03314.1"/>
    </source>
</evidence>
<name>A0A398CLZ6_9BACL</name>
<dbReference type="Proteomes" id="UP000266340">
    <property type="component" value="Unassembled WGS sequence"/>
</dbReference>
<feature type="domain" description="Translation elongation factor EFTs/EF1B dimerisation" evidence="7">
    <location>
        <begin position="54"/>
        <end position="197"/>
    </location>
</feature>
<dbReference type="FunFam" id="1.10.8.10:FF:000001">
    <property type="entry name" value="Elongation factor Ts"/>
    <property type="match status" value="1"/>
</dbReference>
<evidence type="ECO:0000256" key="3">
    <source>
        <dbReference type="ARBA" id="ARBA00022768"/>
    </source>
</evidence>
<dbReference type="EMBL" id="QXJM01000044">
    <property type="protein sequence ID" value="RIE00877.1"/>
    <property type="molecule type" value="Genomic_DNA"/>
</dbReference>
<dbReference type="InterPro" id="IPR036402">
    <property type="entry name" value="EF-Ts_dimer_sf"/>
</dbReference>
<dbReference type="SUPFAM" id="SSF54713">
    <property type="entry name" value="Elongation factor Ts (EF-Ts), dimerisation domain"/>
    <property type="match status" value="1"/>
</dbReference>
<protein>
    <recommendedName>
        <fullName evidence="2 6">Elongation factor Ts</fullName>
        <shortName evidence="6">EF-Ts</shortName>
    </recommendedName>
</protein>
<dbReference type="AlphaFoldDB" id="A0A398CLZ6"/>
<dbReference type="GO" id="GO:0003746">
    <property type="term" value="F:translation elongation factor activity"/>
    <property type="evidence" value="ECO:0007669"/>
    <property type="project" value="UniProtKB-UniRule"/>
</dbReference>
<dbReference type="Pfam" id="PF00889">
    <property type="entry name" value="EF_TS"/>
    <property type="match status" value="1"/>
</dbReference>
<comment type="similarity">
    <text evidence="1 6">Belongs to the EF-Ts family.</text>
</comment>
<sequence>MAINAADVKTLRERTGAGMLDCKKALEEANGDLTKAGELLREKGLAAAAKKGDRIATEGTVESYIHAGGRIGVLVEINCETDFVGKTEQFRSFARDIAMHIAAASPKFLSREEVSQAELDKEKEILRNQALNEGKPEKIVDKMVEGRIAKYYEENCLMEQSFVKDQDKTITTLLNEKIATIGEKISIRRFARFELGEGLEKKVDNFVEEVMAQAKL</sequence>
<dbReference type="OrthoDB" id="9808348at2"/>
<dbReference type="InterPro" id="IPR018101">
    <property type="entry name" value="Transl_elong_Ts_CS"/>
</dbReference>
<organism evidence="8 10">
    <name type="scientific">Cohnella faecalis</name>
    <dbReference type="NCBI Taxonomy" id="2315694"/>
    <lineage>
        <taxon>Bacteria</taxon>
        <taxon>Bacillati</taxon>
        <taxon>Bacillota</taxon>
        <taxon>Bacilli</taxon>
        <taxon>Bacillales</taxon>
        <taxon>Paenibacillaceae</taxon>
        <taxon>Cohnella</taxon>
    </lineage>
</organism>
<reference evidence="8 10" key="1">
    <citation type="submission" date="2018-09" db="EMBL/GenBank/DDBJ databases">
        <title>Cohnella cavernae sp. nov., isolated from a karst cave.</title>
        <authorList>
            <person name="Zhu H."/>
        </authorList>
    </citation>
    <scope>NUCLEOTIDE SEQUENCE [LARGE SCALE GENOMIC DNA]</scope>
    <source>
        <strain evidence="8 10">K2E09-144</strain>
    </source>
</reference>
<dbReference type="PANTHER" id="PTHR11741:SF0">
    <property type="entry name" value="ELONGATION FACTOR TS, MITOCHONDRIAL"/>
    <property type="match status" value="1"/>
</dbReference>
<dbReference type="EMBL" id="QXJM01000037">
    <property type="protein sequence ID" value="RIE03314.1"/>
    <property type="molecule type" value="Genomic_DNA"/>
</dbReference>
<dbReference type="SUPFAM" id="SSF46934">
    <property type="entry name" value="UBA-like"/>
    <property type="match status" value="1"/>
</dbReference>
<dbReference type="PANTHER" id="PTHR11741">
    <property type="entry name" value="ELONGATION FACTOR TS"/>
    <property type="match status" value="1"/>
</dbReference>
<dbReference type="RefSeq" id="WP_119149445.1">
    <property type="nucleotide sequence ID" value="NZ_JBHSOV010000024.1"/>
</dbReference>
<dbReference type="CDD" id="cd14275">
    <property type="entry name" value="UBA_EF-Ts"/>
    <property type="match status" value="1"/>
</dbReference>
<dbReference type="FunFam" id="1.10.286.20:FF:000001">
    <property type="entry name" value="Elongation factor Ts"/>
    <property type="match status" value="1"/>
</dbReference>
<dbReference type="InterPro" id="IPR001816">
    <property type="entry name" value="Transl_elong_EFTs/EF1B"/>
</dbReference>
<dbReference type="GO" id="GO:0005737">
    <property type="term" value="C:cytoplasm"/>
    <property type="evidence" value="ECO:0007669"/>
    <property type="project" value="UniProtKB-SubCell"/>
</dbReference>
<comment type="subcellular location">
    <subcellularLocation>
        <location evidence="6">Cytoplasm</location>
    </subcellularLocation>
</comment>
<gene>
    <name evidence="6 8" type="primary">tsf</name>
    <name evidence="9" type="ORF">D3H35_11540</name>
    <name evidence="8" type="ORF">D3H35_25940</name>
</gene>
<dbReference type="PROSITE" id="PS01126">
    <property type="entry name" value="EF_TS_1"/>
    <property type="match status" value="1"/>
</dbReference>
<keyword evidence="10" id="KW-1185">Reference proteome</keyword>
<dbReference type="NCBIfam" id="TIGR00116">
    <property type="entry name" value="tsf"/>
    <property type="match status" value="2"/>
</dbReference>
<evidence type="ECO:0000313" key="10">
    <source>
        <dbReference type="Proteomes" id="UP000266340"/>
    </source>
</evidence>
<evidence type="ECO:0000256" key="2">
    <source>
        <dbReference type="ARBA" id="ARBA00016956"/>
    </source>
</evidence>